<feature type="transmembrane region" description="Helical" evidence="1">
    <location>
        <begin position="256"/>
        <end position="276"/>
    </location>
</feature>
<feature type="transmembrane region" description="Helical" evidence="1">
    <location>
        <begin position="132"/>
        <end position="150"/>
    </location>
</feature>
<feature type="transmembrane region" description="Helical" evidence="1">
    <location>
        <begin position="312"/>
        <end position="336"/>
    </location>
</feature>
<feature type="transmembrane region" description="Helical" evidence="1">
    <location>
        <begin position="377"/>
        <end position="398"/>
    </location>
</feature>
<feature type="transmembrane region" description="Helical" evidence="1">
    <location>
        <begin position="216"/>
        <end position="235"/>
    </location>
</feature>
<sequence>MKNMVVLLTIVSALSSQILPQILFLSIMAVEEGVGRLIPFLIFYVSSMSGLLLWVYVIGRRGSKDTFLIALSVLVVGLVCFVLPFDSAIEWSAFLVGVGSIGVGTIMTTILSQLNELKPAEDSESKEEGGSSWPLVLMLVGWIAVFSYALTQSYNLAIALFLVSLILPWLFVRKLPLQKSATWQFDTRSFLLAFIAVTVFTLISRLLSLLEGARGYIEVFGLMIILLVYVGWLLLQKRVRDFIGASRTRQVQLLSFVIGLFGGWTLIGAVFVSLALYSFQVLIFYVFVPFLAGVIGWILFSRIFDFARHPYIVLFLSSLFFFVGFIEPLAFIPVLFVSGYTQTMYSSVSHTYLFDQYGENQEFASLLLQLWKRFGMVVAYSFLMIGLLGYGLYVGQTVNEELSFQIPRAWMFGVLGMTWVFNIGLISLYWFRTKTETSHES</sequence>
<dbReference type="EMBL" id="JBHTCE010000001">
    <property type="protein sequence ID" value="MFC7388735.1"/>
    <property type="molecule type" value="Genomic_DNA"/>
</dbReference>
<name>A0ABW2PK11_9BACL</name>
<feature type="transmembrane region" description="Helical" evidence="1">
    <location>
        <begin position="189"/>
        <end position="210"/>
    </location>
</feature>
<dbReference type="Proteomes" id="UP001596439">
    <property type="component" value="Unassembled WGS sequence"/>
</dbReference>
<feature type="transmembrane region" description="Helical" evidence="1">
    <location>
        <begin position="410"/>
        <end position="431"/>
    </location>
</feature>
<keyword evidence="1" id="KW-0812">Transmembrane</keyword>
<reference evidence="3" key="1">
    <citation type="journal article" date="2019" name="Int. J. Syst. Evol. Microbiol.">
        <title>The Global Catalogue of Microorganisms (GCM) 10K type strain sequencing project: providing services to taxonomists for standard genome sequencing and annotation.</title>
        <authorList>
            <consortium name="The Broad Institute Genomics Platform"/>
            <consortium name="The Broad Institute Genome Sequencing Center for Infectious Disease"/>
            <person name="Wu L."/>
            <person name="Ma J."/>
        </authorList>
    </citation>
    <scope>NUCLEOTIDE SEQUENCE [LARGE SCALE GENOMIC DNA]</scope>
    <source>
        <strain evidence="3">CCUG 55590</strain>
    </source>
</reference>
<keyword evidence="3" id="KW-1185">Reference proteome</keyword>
<feature type="transmembrane region" description="Helical" evidence="1">
    <location>
        <begin position="66"/>
        <end position="85"/>
    </location>
</feature>
<comment type="caution">
    <text evidence="2">The sequence shown here is derived from an EMBL/GenBank/DDBJ whole genome shotgun (WGS) entry which is preliminary data.</text>
</comment>
<evidence type="ECO:0000313" key="2">
    <source>
        <dbReference type="EMBL" id="MFC7388735.1"/>
    </source>
</evidence>
<evidence type="ECO:0000313" key="3">
    <source>
        <dbReference type="Proteomes" id="UP001596439"/>
    </source>
</evidence>
<organism evidence="2 3">
    <name type="scientific">Exiguobacterium aestuarii</name>
    <dbReference type="NCBI Taxonomy" id="273527"/>
    <lineage>
        <taxon>Bacteria</taxon>
        <taxon>Bacillati</taxon>
        <taxon>Bacillota</taxon>
        <taxon>Bacilli</taxon>
        <taxon>Bacillales</taxon>
        <taxon>Bacillales Family XII. Incertae Sedis</taxon>
        <taxon>Exiguobacterium</taxon>
    </lineage>
</organism>
<keyword evidence="1" id="KW-0472">Membrane</keyword>
<feature type="transmembrane region" description="Helical" evidence="1">
    <location>
        <begin position="282"/>
        <end position="300"/>
    </location>
</feature>
<evidence type="ECO:0008006" key="4">
    <source>
        <dbReference type="Google" id="ProtNLM"/>
    </source>
</evidence>
<accession>A0ABW2PK11</accession>
<feature type="transmembrane region" description="Helical" evidence="1">
    <location>
        <begin position="156"/>
        <end position="177"/>
    </location>
</feature>
<evidence type="ECO:0000256" key="1">
    <source>
        <dbReference type="SAM" id="Phobius"/>
    </source>
</evidence>
<feature type="transmembrane region" description="Helical" evidence="1">
    <location>
        <begin position="91"/>
        <end position="111"/>
    </location>
</feature>
<proteinExistence type="predicted"/>
<gene>
    <name evidence="2" type="ORF">ACFQO8_01190</name>
</gene>
<feature type="transmembrane region" description="Helical" evidence="1">
    <location>
        <begin position="36"/>
        <end position="59"/>
    </location>
</feature>
<protein>
    <recommendedName>
        <fullName evidence="4">MFS transporter</fullName>
    </recommendedName>
</protein>
<keyword evidence="1" id="KW-1133">Transmembrane helix</keyword>
<dbReference type="RefSeq" id="WP_214786227.1">
    <property type="nucleotide sequence ID" value="NZ_JANIEL010000005.1"/>
</dbReference>